<feature type="domain" description="Alpha-(1,3)-fucosyltransferase FucT N-terminal" evidence="5">
    <location>
        <begin position="6"/>
        <end position="101"/>
    </location>
</feature>
<evidence type="ECO:0000313" key="6">
    <source>
        <dbReference type="EMBL" id="WQJ53728.1"/>
    </source>
</evidence>
<dbReference type="InterPro" id="IPR001503">
    <property type="entry name" value="Glyco_trans_10"/>
</dbReference>
<dbReference type="InterPro" id="IPR038577">
    <property type="entry name" value="GT10-like_C_sf"/>
</dbReference>
<name>A0ABZ0Z6R9_9CAUD</name>
<evidence type="ECO:0008006" key="8">
    <source>
        <dbReference type="Google" id="ProtNLM"/>
    </source>
</evidence>
<dbReference type="InterPro" id="IPR055270">
    <property type="entry name" value="Glyco_tran_10_C"/>
</dbReference>
<keyword evidence="7" id="KW-1185">Reference proteome</keyword>
<dbReference type="Gene3D" id="3.40.50.11660">
    <property type="entry name" value="Glycosyl transferase family 10, C-terminal domain"/>
    <property type="match status" value="1"/>
</dbReference>
<evidence type="ECO:0000256" key="2">
    <source>
        <dbReference type="ARBA" id="ARBA00022676"/>
    </source>
</evidence>
<dbReference type="PANTHER" id="PTHR11929">
    <property type="entry name" value="ALPHA- 1,3 -FUCOSYLTRANSFERASE"/>
    <property type="match status" value="1"/>
</dbReference>
<dbReference type="Proteomes" id="UP001358193">
    <property type="component" value="Segment"/>
</dbReference>
<dbReference type="SUPFAM" id="SSF53756">
    <property type="entry name" value="UDP-Glycosyltransferase/glycogen phosphorylase"/>
    <property type="match status" value="1"/>
</dbReference>
<comment type="similarity">
    <text evidence="1">Belongs to the glycosyltransferase 10 family.</text>
</comment>
<keyword evidence="3" id="KW-0808">Transferase</keyword>
<keyword evidence="2" id="KW-0328">Glycosyltransferase</keyword>
<dbReference type="EMBL" id="OR769223">
    <property type="protein sequence ID" value="WQJ53728.1"/>
    <property type="molecule type" value="Genomic_DNA"/>
</dbReference>
<sequence>MKDIHIYFCDFWDGFNKNDNIFIGVLKNSYNVIIDSKVDNDTDIIICSCFAREHLNYVGFKKIIYYSGENDFPTYLDYDYAITHNVFKYDRHLRLPLWVSYNYDYIQQHGEGISDLKPMDKSACNRKFCADVISNTNCAWPVRFKVSDTISNKYKAIDHGGSYKNNVGGNVGDKLDFFNNYKFSIASENSLVDGYVTEKIYDSFMSRTIPIYLGTDYVFDDFNKDAFINVSNFKTFDELIAKIREIDENDDLYMKMINIPPLMNKPQYEDRIDELSRFLTYVIEHGTIRCHKYGRIGLYYQRKFYN</sequence>
<organism evidence="6 7">
    <name type="scientific">phage Lak_Megaphage_Sonny</name>
    <dbReference type="NCBI Taxonomy" id="3109229"/>
    <lineage>
        <taxon>Viruses</taxon>
        <taxon>Duplodnaviria</taxon>
        <taxon>Heunggongvirae</taxon>
        <taxon>Uroviricota</taxon>
        <taxon>Caudoviricetes</taxon>
        <taxon>Caudoviricetes code 15 clade</taxon>
    </lineage>
</organism>
<evidence type="ECO:0000256" key="3">
    <source>
        <dbReference type="ARBA" id="ARBA00022679"/>
    </source>
</evidence>
<evidence type="ECO:0000256" key="1">
    <source>
        <dbReference type="ARBA" id="ARBA00008919"/>
    </source>
</evidence>
<dbReference type="InterPro" id="IPR041058">
    <property type="entry name" value="FucT_N"/>
</dbReference>
<dbReference type="PANTHER" id="PTHR11929:SF194">
    <property type="entry name" value="ALPHA-(1,3)-FUCOSYLTRANSFERASE 10"/>
    <property type="match status" value="1"/>
</dbReference>
<dbReference type="Pfam" id="PF00852">
    <property type="entry name" value="Glyco_transf_10"/>
    <property type="match status" value="1"/>
</dbReference>
<feature type="domain" description="Fucosyltransferase C-terminal" evidence="4">
    <location>
        <begin position="127"/>
        <end position="255"/>
    </location>
</feature>
<proteinExistence type="inferred from homology"/>
<reference evidence="6 7" key="1">
    <citation type="submission" date="2023-11" db="EMBL/GenBank/DDBJ databases">
        <authorList>
            <person name="Cook R."/>
            <person name="Crisci M."/>
            <person name="Pye H."/>
            <person name="Adriaenssens E."/>
            <person name="Santini J."/>
        </authorList>
    </citation>
    <scope>NUCLEOTIDE SEQUENCE [LARGE SCALE GENOMIC DNA]</scope>
    <source>
        <strain evidence="6">Lak_Megaphage_Sonny</strain>
    </source>
</reference>
<accession>A0ABZ0Z6R9</accession>
<evidence type="ECO:0000259" key="5">
    <source>
        <dbReference type="Pfam" id="PF18025"/>
    </source>
</evidence>
<evidence type="ECO:0000313" key="7">
    <source>
        <dbReference type="Proteomes" id="UP001358193"/>
    </source>
</evidence>
<protein>
    <recommendedName>
        <fullName evidence="8">Alpha-(1,3)-fucosyltransferase FucT N-terminal domain-containing protein</fullName>
    </recommendedName>
</protein>
<evidence type="ECO:0000259" key="4">
    <source>
        <dbReference type="Pfam" id="PF00852"/>
    </source>
</evidence>
<dbReference type="Pfam" id="PF18025">
    <property type="entry name" value="FucT_N"/>
    <property type="match status" value="1"/>
</dbReference>